<sequence>MYAIIHIATTGLQGENNKMTEICILIHDGTKIVKRFYSLVNPEIPLGYSISGNLDVTEEMVYSAPKFYEIAKQVVELTKNCIIISHFVNFHYQGIRNELISLGGEYKRHKICTARLSRKLIPGQLSYSLGAMCNHMGVKLSKRQSVKASAEATLELLEKLWELDMAGVFQLLSRSRSEKVLAPPLWPKSAVTDLPNATGVYYFKNSEGQIIYVGKAKDIKQRVLSHSYSKDHKELRLCFETTQITYTATGSELLALLLESDEIKKHFPKYNRAQKRTRYRYGIGTYIDKNGITNLKYDRLSNLKTPILSFYNQNECRVFLDQLCNDHQLCPRYCKLQNISGACFHYHLKICKGICQEEESVETYNGRVEKALAQSISPNTTYIIKEVGRHKDESAIVVVENGVYKGFGYIPKKNKIVDFEEYAQLITRMQDNIDVHKILRRYLSQEVNKSIILEQK</sequence>
<keyword evidence="12" id="KW-1185">Reference proteome</keyword>
<evidence type="ECO:0000259" key="10">
    <source>
        <dbReference type="PROSITE" id="PS50164"/>
    </source>
</evidence>
<dbReference type="PANTHER" id="PTHR30562:SF10">
    <property type="entry name" value="EXCINUCLEASE CHO"/>
    <property type="match status" value="1"/>
</dbReference>
<gene>
    <name evidence="11" type="ORF">ACFS1K_13065</name>
</gene>
<dbReference type="RefSeq" id="WP_251806602.1">
    <property type="nucleotide sequence ID" value="NZ_CP166679.1"/>
</dbReference>
<evidence type="ECO:0000313" key="11">
    <source>
        <dbReference type="EMBL" id="MFD2790698.1"/>
    </source>
</evidence>
<keyword evidence="3" id="KW-0378">Hydrolase</keyword>
<keyword evidence="11" id="KW-0540">Nuclease</keyword>
<evidence type="ECO:0000256" key="1">
    <source>
        <dbReference type="ARBA" id="ARBA00022763"/>
    </source>
</evidence>
<dbReference type="PROSITE" id="PS50164">
    <property type="entry name" value="GIY_YIG"/>
    <property type="match status" value="1"/>
</dbReference>
<evidence type="ECO:0000256" key="2">
    <source>
        <dbReference type="ARBA" id="ARBA00022769"/>
    </source>
</evidence>
<dbReference type="CDD" id="cd10434">
    <property type="entry name" value="GIY-YIG_UvrC_Cho"/>
    <property type="match status" value="1"/>
</dbReference>
<evidence type="ECO:0000313" key="12">
    <source>
        <dbReference type="Proteomes" id="UP001597532"/>
    </source>
</evidence>
<dbReference type="InterPro" id="IPR012337">
    <property type="entry name" value="RNaseH-like_sf"/>
</dbReference>
<dbReference type="SUPFAM" id="SSF82771">
    <property type="entry name" value="GIY-YIG endonuclease"/>
    <property type="match status" value="1"/>
</dbReference>
<evidence type="ECO:0000256" key="9">
    <source>
        <dbReference type="ARBA" id="ARBA00042732"/>
    </source>
</evidence>
<keyword evidence="1" id="KW-0227">DNA damage</keyword>
<accession>A0ABW5VG99</accession>
<evidence type="ECO:0000256" key="3">
    <source>
        <dbReference type="ARBA" id="ARBA00022801"/>
    </source>
</evidence>
<comment type="caution">
    <text evidence="11">The sequence shown here is derived from an EMBL/GenBank/DDBJ whole genome shotgun (WGS) entry which is preliminary data.</text>
</comment>
<keyword evidence="5" id="KW-0234">DNA repair</keyword>
<keyword evidence="11" id="KW-0269">Exonuclease</keyword>
<keyword evidence="4" id="KW-0267">Excision nuclease</keyword>
<feature type="domain" description="GIY-YIG" evidence="10">
    <location>
        <begin position="196"/>
        <end position="272"/>
    </location>
</feature>
<evidence type="ECO:0000256" key="7">
    <source>
        <dbReference type="ARBA" id="ARBA00040756"/>
    </source>
</evidence>
<dbReference type="InterPro" id="IPR013520">
    <property type="entry name" value="Ribonucl_H"/>
</dbReference>
<protein>
    <recommendedName>
        <fullName evidence="7">Excinuclease cho</fullName>
    </recommendedName>
    <alternativeName>
        <fullName evidence="9">Endonuclease cho</fullName>
    </alternativeName>
    <alternativeName>
        <fullName evidence="8">UvrC homolog protein</fullName>
    </alternativeName>
</protein>
<dbReference type="InterPro" id="IPR036397">
    <property type="entry name" value="RNaseH_sf"/>
</dbReference>
<keyword evidence="6" id="KW-0742">SOS response</keyword>
<dbReference type="SMART" id="SM00465">
    <property type="entry name" value="GIYc"/>
    <property type="match status" value="1"/>
</dbReference>
<evidence type="ECO:0000256" key="4">
    <source>
        <dbReference type="ARBA" id="ARBA00022881"/>
    </source>
</evidence>
<dbReference type="Proteomes" id="UP001597532">
    <property type="component" value="Unassembled WGS sequence"/>
</dbReference>
<evidence type="ECO:0000256" key="8">
    <source>
        <dbReference type="ARBA" id="ARBA00042138"/>
    </source>
</evidence>
<dbReference type="Pfam" id="PF00929">
    <property type="entry name" value="RNase_T"/>
    <property type="match status" value="1"/>
</dbReference>
<dbReference type="Pfam" id="PF01541">
    <property type="entry name" value="GIY-YIG"/>
    <property type="match status" value="1"/>
</dbReference>
<evidence type="ECO:0000256" key="6">
    <source>
        <dbReference type="ARBA" id="ARBA00023236"/>
    </source>
</evidence>
<organism evidence="11 12">
    <name type="scientific">Arenibacter antarcticus</name>
    <dbReference type="NCBI Taxonomy" id="2040469"/>
    <lineage>
        <taxon>Bacteria</taxon>
        <taxon>Pseudomonadati</taxon>
        <taxon>Bacteroidota</taxon>
        <taxon>Flavobacteriia</taxon>
        <taxon>Flavobacteriales</taxon>
        <taxon>Flavobacteriaceae</taxon>
        <taxon>Arenibacter</taxon>
    </lineage>
</organism>
<evidence type="ECO:0000256" key="5">
    <source>
        <dbReference type="ARBA" id="ARBA00023204"/>
    </source>
</evidence>
<dbReference type="InterPro" id="IPR047296">
    <property type="entry name" value="GIY-YIG_UvrC_Cho"/>
</dbReference>
<dbReference type="SMART" id="SM00479">
    <property type="entry name" value="EXOIII"/>
    <property type="match status" value="1"/>
</dbReference>
<proteinExistence type="predicted"/>
<dbReference type="SUPFAM" id="SSF53098">
    <property type="entry name" value="Ribonuclease H-like"/>
    <property type="match status" value="1"/>
</dbReference>
<dbReference type="Gene3D" id="3.40.1440.10">
    <property type="entry name" value="GIY-YIG endonuclease"/>
    <property type="match status" value="1"/>
</dbReference>
<dbReference type="Gene3D" id="3.30.420.10">
    <property type="entry name" value="Ribonuclease H-like superfamily/Ribonuclease H"/>
    <property type="match status" value="1"/>
</dbReference>
<dbReference type="CDD" id="cd06127">
    <property type="entry name" value="DEDDh"/>
    <property type="match status" value="1"/>
</dbReference>
<name>A0ABW5VG99_9FLAO</name>
<dbReference type="InterPro" id="IPR050066">
    <property type="entry name" value="UvrABC_protein_C"/>
</dbReference>
<dbReference type="EMBL" id="JBHUOK010000030">
    <property type="protein sequence ID" value="MFD2790698.1"/>
    <property type="molecule type" value="Genomic_DNA"/>
</dbReference>
<dbReference type="GO" id="GO:0004527">
    <property type="term" value="F:exonuclease activity"/>
    <property type="evidence" value="ECO:0007669"/>
    <property type="project" value="UniProtKB-KW"/>
</dbReference>
<dbReference type="PANTHER" id="PTHR30562">
    <property type="entry name" value="UVRC/OXIDOREDUCTASE"/>
    <property type="match status" value="1"/>
</dbReference>
<reference evidence="12" key="1">
    <citation type="journal article" date="2019" name="Int. J. Syst. Evol. Microbiol.">
        <title>The Global Catalogue of Microorganisms (GCM) 10K type strain sequencing project: providing services to taxonomists for standard genome sequencing and annotation.</title>
        <authorList>
            <consortium name="The Broad Institute Genomics Platform"/>
            <consortium name="The Broad Institute Genome Sequencing Center for Infectious Disease"/>
            <person name="Wu L."/>
            <person name="Ma J."/>
        </authorList>
    </citation>
    <scope>NUCLEOTIDE SEQUENCE [LARGE SCALE GENOMIC DNA]</scope>
    <source>
        <strain evidence="12">KCTC 52924</strain>
    </source>
</reference>
<dbReference type="InterPro" id="IPR035901">
    <property type="entry name" value="GIY-YIG_endonuc_sf"/>
</dbReference>
<dbReference type="InterPro" id="IPR000305">
    <property type="entry name" value="GIY-YIG_endonuc"/>
</dbReference>
<keyword evidence="2" id="KW-0228">DNA excision</keyword>